<organism evidence="2 3">
    <name type="scientific">Nesterenkonia sandarakina</name>
    <dbReference type="NCBI Taxonomy" id="272918"/>
    <lineage>
        <taxon>Bacteria</taxon>
        <taxon>Bacillati</taxon>
        <taxon>Actinomycetota</taxon>
        <taxon>Actinomycetes</taxon>
        <taxon>Micrococcales</taxon>
        <taxon>Micrococcaceae</taxon>
        <taxon>Nesterenkonia</taxon>
    </lineage>
</organism>
<keyword evidence="1" id="KW-0175">Coiled coil</keyword>
<comment type="caution">
    <text evidence="2">The sequence shown here is derived from an EMBL/GenBank/DDBJ whole genome shotgun (WGS) entry which is preliminary data.</text>
</comment>
<dbReference type="EMBL" id="PVTY01000009">
    <property type="protein sequence ID" value="PRZ15128.1"/>
    <property type="molecule type" value="Genomic_DNA"/>
</dbReference>
<evidence type="ECO:0000313" key="2">
    <source>
        <dbReference type="EMBL" id="PRZ15128.1"/>
    </source>
</evidence>
<dbReference type="AlphaFoldDB" id="A0A2T0YIY0"/>
<proteinExistence type="predicted"/>
<reference evidence="2 3" key="1">
    <citation type="submission" date="2018-03" db="EMBL/GenBank/DDBJ databases">
        <title>Comparative analysis of microorganisms from saline springs in Andes Mountain Range, Colombia.</title>
        <authorList>
            <person name="Rubin E."/>
        </authorList>
    </citation>
    <scope>NUCLEOTIDE SEQUENCE [LARGE SCALE GENOMIC DNA]</scope>
    <source>
        <strain evidence="2 3">CG 35</strain>
    </source>
</reference>
<sequence length="97" mass="10844">MDTSDVSALIASQLSANDQRRMQEELGQIQSEVRTLLDDLGVVESTEESLPDDAPVADIVTLAGRREAIVLAMEQLTRRTETLEERITEVERQMSEL</sequence>
<dbReference type="OrthoDB" id="9950322at2"/>
<keyword evidence="3" id="KW-1185">Reference proteome</keyword>
<evidence type="ECO:0000313" key="3">
    <source>
        <dbReference type="Proteomes" id="UP000238217"/>
    </source>
</evidence>
<dbReference type="RefSeq" id="WP_106123051.1">
    <property type="nucleotide sequence ID" value="NZ_PVTY01000009.1"/>
</dbReference>
<accession>A0A2T0YIY0</accession>
<evidence type="ECO:0000256" key="1">
    <source>
        <dbReference type="SAM" id="Coils"/>
    </source>
</evidence>
<dbReference type="Proteomes" id="UP000238217">
    <property type="component" value="Unassembled WGS sequence"/>
</dbReference>
<feature type="coiled-coil region" evidence="1">
    <location>
        <begin position="66"/>
        <end position="93"/>
    </location>
</feature>
<protein>
    <submittedName>
        <fullName evidence="2">Uncharacterized protein</fullName>
    </submittedName>
</protein>
<gene>
    <name evidence="2" type="ORF">BCL67_10949</name>
</gene>
<name>A0A2T0YIY0_9MICC</name>